<name>A0ACB1B5U0_MELEN</name>
<sequence>MLLVGHGQNEYIVVAGDEGVVKLLAGSSIEFVVYPVKLVVESDTKGVVEVEYVVIDNVDASADSLVDVPYELVDWDKYG</sequence>
<evidence type="ECO:0000313" key="2">
    <source>
        <dbReference type="Proteomes" id="UP001497535"/>
    </source>
</evidence>
<evidence type="ECO:0000313" key="1">
    <source>
        <dbReference type="EMBL" id="CAK5123511.1"/>
    </source>
</evidence>
<organism evidence="1 2">
    <name type="scientific">Meloidogyne enterolobii</name>
    <name type="common">Root-knot nematode worm</name>
    <name type="synonym">Meloidogyne mayaguensis</name>
    <dbReference type="NCBI Taxonomy" id="390850"/>
    <lineage>
        <taxon>Eukaryota</taxon>
        <taxon>Metazoa</taxon>
        <taxon>Ecdysozoa</taxon>
        <taxon>Nematoda</taxon>
        <taxon>Chromadorea</taxon>
        <taxon>Rhabditida</taxon>
        <taxon>Tylenchina</taxon>
        <taxon>Tylenchomorpha</taxon>
        <taxon>Tylenchoidea</taxon>
        <taxon>Meloidogynidae</taxon>
        <taxon>Meloidogyninae</taxon>
        <taxon>Meloidogyne</taxon>
    </lineage>
</organism>
<reference evidence="1" key="1">
    <citation type="submission" date="2023-11" db="EMBL/GenBank/DDBJ databases">
        <authorList>
            <person name="Poullet M."/>
        </authorList>
    </citation>
    <scope>NUCLEOTIDE SEQUENCE</scope>
    <source>
        <strain evidence="1">E1834</strain>
    </source>
</reference>
<protein>
    <submittedName>
        <fullName evidence="1">Uncharacterized protein</fullName>
    </submittedName>
</protein>
<dbReference type="Proteomes" id="UP001497535">
    <property type="component" value="Unassembled WGS sequence"/>
</dbReference>
<comment type="caution">
    <text evidence="1">The sequence shown here is derived from an EMBL/GenBank/DDBJ whole genome shotgun (WGS) entry which is preliminary data.</text>
</comment>
<dbReference type="EMBL" id="CAVMJV010000194">
    <property type="protein sequence ID" value="CAK5123511.1"/>
    <property type="molecule type" value="Genomic_DNA"/>
</dbReference>
<proteinExistence type="predicted"/>
<keyword evidence="2" id="KW-1185">Reference proteome</keyword>
<accession>A0ACB1B5U0</accession>
<gene>
    <name evidence="1" type="ORF">MENTE1834_LOCUS47495</name>
</gene>